<evidence type="ECO:0000256" key="4">
    <source>
        <dbReference type="ARBA" id="ARBA00022448"/>
    </source>
</evidence>
<keyword evidence="8" id="KW-0446">Lipid-binding</keyword>
<protein>
    <recommendedName>
        <fullName evidence="10">Sorting nexin-4</fullName>
    </recommendedName>
    <alternativeName>
        <fullName evidence="11">Autophagy-related protein 24</fullName>
    </alternativeName>
</protein>
<feature type="region of interest" description="Disordered" evidence="13">
    <location>
        <begin position="1"/>
        <end position="60"/>
    </location>
</feature>
<dbReference type="GO" id="GO:0035091">
    <property type="term" value="F:phosphatidylinositol binding"/>
    <property type="evidence" value="ECO:0007669"/>
    <property type="project" value="InterPro"/>
</dbReference>
<evidence type="ECO:0000256" key="9">
    <source>
        <dbReference type="ARBA" id="ARBA00023136"/>
    </source>
</evidence>
<dbReference type="GO" id="GO:0061709">
    <property type="term" value="P:reticulophagy"/>
    <property type="evidence" value="ECO:0007669"/>
    <property type="project" value="TreeGrafter"/>
</dbReference>
<dbReference type="OrthoDB" id="205639at2759"/>
<dbReference type="InterPro" id="IPR027267">
    <property type="entry name" value="AH/BAR_dom_sf"/>
</dbReference>
<dbReference type="Pfam" id="PF09325">
    <property type="entry name" value="Vps5"/>
    <property type="match status" value="1"/>
</dbReference>
<evidence type="ECO:0000256" key="13">
    <source>
        <dbReference type="SAM" id="MobiDB-lite"/>
    </source>
</evidence>
<evidence type="ECO:0000256" key="11">
    <source>
        <dbReference type="ARBA" id="ARBA00041273"/>
    </source>
</evidence>
<dbReference type="InterPro" id="IPR036871">
    <property type="entry name" value="PX_dom_sf"/>
</dbReference>
<sequence>MDEGMTSVRWDRGSQEGTSEQQANVPSLPVPMPEFSFAPSEIPASVTHPANRPESAEDERTKLVCEVTSPVREASGSRESYISYLVKTSSTLPAFVKQDFNVRRRYNDFVFLHSLLTQNYPTCAIPPLPEKHTSAYIKGGRFDPDFTSRRCHSLDRFLKRCSLHPQLKRATELHTFLESNDWNSYTRSLNHTRHATMDGSSSMMEGLTDTLMGAFAKLGKPDKRFTDVRERAEKLSRDLSHIEKLIGRLTRRAADLDGDFGEMAQHFARLSEIEPELEKEFIDFSKAMDCTANNFRTLREHTDACYLTSLRDQSAYNTALKSLLKVRDQKQLDFEALTEYQLKTTTERDHLASGHTHANFIQSKVENLRGLNHDAVRNEKLRKLEARVQELQKETESARVTSEVFDEEVVREVEIFERTKGVEMKETMQKFARANIDFYKKIIEDWEGVGRTQALVGADGPPTTSGQPDD</sequence>
<evidence type="ECO:0000256" key="10">
    <source>
        <dbReference type="ARBA" id="ARBA00040748"/>
    </source>
</evidence>
<evidence type="ECO:0000256" key="5">
    <source>
        <dbReference type="ARBA" id="ARBA00022490"/>
    </source>
</evidence>
<dbReference type="PANTHER" id="PTHR45949">
    <property type="entry name" value="SORTING NEXIN-4"/>
    <property type="match status" value="1"/>
</dbReference>
<comment type="caution">
    <text evidence="15">The sequence shown here is derived from an EMBL/GenBank/DDBJ whole genome shotgun (WGS) entry which is preliminary data.</text>
</comment>
<keyword evidence="16" id="KW-1185">Reference proteome</keyword>
<proteinExistence type="inferred from homology"/>
<dbReference type="InterPro" id="IPR015404">
    <property type="entry name" value="Vps5_C"/>
</dbReference>
<dbReference type="Gene3D" id="1.20.1270.60">
    <property type="entry name" value="Arfaptin homology (AH) domain/BAR domain"/>
    <property type="match status" value="1"/>
</dbReference>
<keyword evidence="6" id="KW-0967">Endosome</keyword>
<name>R4X855_TAPDE</name>
<dbReference type="Gene3D" id="3.30.1520.10">
    <property type="entry name" value="Phox-like domain"/>
    <property type="match status" value="1"/>
</dbReference>
<dbReference type="CDD" id="cd06863">
    <property type="entry name" value="PX_Atg24p"/>
    <property type="match status" value="1"/>
</dbReference>
<keyword evidence="12" id="KW-0175">Coiled coil</keyword>
<evidence type="ECO:0000256" key="6">
    <source>
        <dbReference type="ARBA" id="ARBA00022753"/>
    </source>
</evidence>
<evidence type="ECO:0000259" key="14">
    <source>
        <dbReference type="PROSITE" id="PS50195"/>
    </source>
</evidence>
<accession>R4X855</accession>
<dbReference type="SUPFAM" id="SSF64268">
    <property type="entry name" value="PX domain"/>
    <property type="match status" value="1"/>
</dbReference>
<dbReference type="GO" id="GO:0032456">
    <property type="term" value="P:endocytic recycling"/>
    <property type="evidence" value="ECO:0007669"/>
    <property type="project" value="TreeGrafter"/>
</dbReference>
<evidence type="ECO:0000256" key="3">
    <source>
        <dbReference type="ARBA" id="ARBA00010883"/>
    </source>
</evidence>
<dbReference type="GO" id="GO:0010008">
    <property type="term" value="C:endosome membrane"/>
    <property type="evidence" value="ECO:0007669"/>
    <property type="project" value="UniProtKB-SubCell"/>
</dbReference>
<keyword evidence="9" id="KW-0472">Membrane</keyword>
<dbReference type="SMART" id="SM00312">
    <property type="entry name" value="PX"/>
    <property type="match status" value="1"/>
</dbReference>
<gene>
    <name evidence="15" type="ORF">TAPDE_001483</name>
</gene>
<evidence type="ECO:0000256" key="1">
    <source>
        <dbReference type="ARBA" id="ARBA00004481"/>
    </source>
</evidence>
<dbReference type="VEuPathDB" id="FungiDB:TAPDE_001483"/>
<evidence type="ECO:0000313" key="16">
    <source>
        <dbReference type="Proteomes" id="UP000013776"/>
    </source>
</evidence>
<dbReference type="GO" id="GO:0015031">
    <property type="term" value="P:protein transport"/>
    <property type="evidence" value="ECO:0007669"/>
    <property type="project" value="TreeGrafter"/>
</dbReference>
<dbReference type="AlphaFoldDB" id="R4X855"/>
<dbReference type="GO" id="GO:0000422">
    <property type="term" value="P:autophagy of mitochondrion"/>
    <property type="evidence" value="ECO:0007669"/>
    <property type="project" value="TreeGrafter"/>
</dbReference>
<reference evidence="15 16" key="1">
    <citation type="journal article" date="2013" name="MBio">
        <title>Genome sequencing of the plant pathogen Taphrina deformans, the causal agent of peach leaf curl.</title>
        <authorList>
            <person name="Cisse O.H."/>
            <person name="Almeida J.M.G.C.F."/>
            <person name="Fonseca A."/>
            <person name="Kumar A.A."/>
            <person name="Salojaervi J."/>
            <person name="Overmyer K."/>
            <person name="Hauser P.M."/>
            <person name="Pagni M."/>
        </authorList>
    </citation>
    <scope>NUCLEOTIDE SEQUENCE [LARGE SCALE GENOMIC DNA]</scope>
    <source>
        <strain evidence="16">PYCC 5710 / ATCC 11124 / CBS 356.35 / IMI 108563 / JCM 9778 / NBRC 8474</strain>
    </source>
</reference>
<dbReference type="PANTHER" id="PTHR45949:SF2">
    <property type="entry name" value="SORTING NEXIN-4"/>
    <property type="match status" value="1"/>
</dbReference>
<keyword evidence="7" id="KW-0072">Autophagy</keyword>
<evidence type="ECO:0000256" key="8">
    <source>
        <dbReference type="ARBA" id="ARBA00023121"/>
    </source>
</evidence>
<keyword evidence="4" id="KW-0813">Transport</keyword>
<feature type="domain" description="PX" evidence="14">
    <location>
        <begin position="62"/>
        <end position="184"/>
    </location>
</feature>
<dbReference type="STRING" id="1097556.R4X855"/>
<comment type="subcellular location">
    <subcellularLocation>
        <location evidence="2">Cytoplasm</location>
    </subcellularLocation>
    <subcellularLocation>
        <location evidence="1">Endosome membrane</location>
        <topology evidence="1">Peripheral membrane protein</topology>
    </subcellularLocation>
</comment>
<dbReference type="Pfam" id="PF00787">
    <property type="entry name" value="PX"/>
    <property type="match status" value="1"/>
</dbReference>
<dbReference type="SUPFAM" id="SSF103657">
    <property type="entry name" value="BAR/IMD domain-like"/>
    <property type="match status" value="1"/>
</dbReference>
<dbReference type="PROSITE" id="PS50195">
    <property type="entry name" value="PX"/>
    <property type="match status" value="1"/>
</dbReference>
<dbReference type="GO" id="GO:0005769">
    <property type="term" value="C:early endosome"/>
    <property type="evidence" value="ECO:0007669"/>
    <property type="project" value="TreeGrafter"/>
</dbReference>
<comment type="similarity">
    <text evidence="3">Belongs to the sorting nexin family.</text>
</comment>
<evidence type="ECO:0000256" key="12">
    <source>
        <dbReference type="SAM" id="Coils"/>
    </source>
</evidence>
<dbReference type="eggNOG" id="KOG2273">
    <property type="taxonomic scope" value="Eukaryota"/>
</dbReference>
<dbReference type="InterPro" id="IPR001683">
    <property type="entry name" value="PX_dom"/>
</dbReference>
<dbReference type="Proteomes" id="UP000013776">
    <property type="component" value="Unassembled WGS sequence"/>
</dbReference>
<feature type="compositionally biased region" description="Polar residues" evidence="13">
    <location>
        <begin position="15"/>
        <end position="25"/>
    </location>
</feature>
<evidence type="ECO:0000256" key="7">
    <source>
        <dbReference type="ARBA" id="ARBA00023006"/>
    </source>
</evidence>
<evidence type="ECO:0000256" key="2">
    <source>
        <dbReference type="ARBA" id="ARBA00004496"/>
    </source>
</evidence>
<keyword evidence="5" id="KW-0963">Cytoplasm</keyword>
<dbReference type="GO" id="GO:0000407">
    <property type="term" value="C:phagophore assembly site"/>
    <property type="evidence" value="ECO:0007669"/>
    <property type="project" value="TreeGrafter"/>
</dbReference>
<dbReference type="GO" id="GO:0034727">
    <property type="term" value="P:piecemeal microautophagy of the nucleus"/>
    <property type="evidence" value="ECO:0007669"/>
    <property type="project" value="TreeGrafter"/>
</dbReference>
<feature type="coiled-coil region" evidence="12">
    <location>
        <begin position="374"/>
        <end position="401"/>
    </location>
</feature>
<organism evidence="15 16">
    <name type="scientific">Taphrina deformans (strain PYCC 5710 / ATCC 11124 / CBS 356.35 / IMI 108563 / JCM 9778 / NBRC 8474)</name>
    <name type="common">Peach leaf curl fungus</name>
    <name type="synonym">Lalaria deformans</name>
    <dbReference type="NCBI Taxonomy" id="1097556"/>
    <lineage>
        <taxon>Eukaryota</taxon>
        <taxon>Fungi</taxon>
        <taxon>Dikarya</taxon>
        <taxon>Ascomycota</taxon>
        <taxon>Taphrinomycotina</taxon>
        <taxon>Taphrinomycetes</taxon>
        <taxon>Taphrinales</taxon>
        <taxon>Taphrinaceae</taxon>
        <taxon>Taphrina</taxon>
    </lineage>
</organism>
<dbReference type="FunFam" id="1.20.1270.60:FF:000042">
    <property type="entry name" value="Vacuolar targeting protein Atg24"/>
    <property type="match status" value="1"/>
</dbReference>
<dbReference type="EMBL" id="CAHR02000054">
    <property type="protein sequence ID" value="CCG81668.1"/>
    <property type="molecule type" value="Genomic_DNA"/>
</dbReference>
<evidence type="ECO:0000313" key="15">
    <source>
        <dbReference type="EMBL" id="CCG81668.1"/>
    </source>
</evidence>